<dbReference type="EMBL" id="LAZR01004587">
    <property type="protein sequence ID" value="KKN07283.1"/>
    <property type="molecule type" value="Genomic_DNA"/>
</dbReference>
<proteinExistence type="predicted"/>
<accession>A0A0F9QPU0</accession>
<feature type="region of interest" description="Disordered" evidence="1">
    <location>
        <begin position="441"/>
        <end position="465"/>
    </location>
</feature>
<organism evidence="2">
    <name type="scientific">marine sediment metagenome</name>
    <dbReference type="NCBI Taxonomy" id="412755"/>
    <lineage>
        <taxon>unclassified sequences</taxon>
        <taxon>metagenomes</taxon>
        <taxon>ecological metagenomes</taxon>
    </lineage>
</organism>
<evidence type="ECO:0000313" key="2">
    <source>
        <dbReference type="EMBL" id="KKN07283.1"/>
    </source>
</evidence>
<feature type="compositionally biased region" description="Basic and acidic residues" evidence="1">
    <location>
        <begin position="446"/>
        <end position="465"/>
    </location>
</feature>
<name>A0A0F9QPU0_9ZZZZ</name>
<dbReference type="SUPFAM" id="SSF53756">
    <property type="entry name" value="UDP-Glycosyltransferase/glycogen phosphorylase"/>
    <property type="match status" value="1"/>
</dbReference>
<gene>
    <name evidence="2" type="ORF">LCGC14_1068730</name>
</gene>
<protein>
    <submittedName>
        <fullName evidence="2">Uncharacterized protein</fullName>
    </submittedName>
</protein>
<evidence type="ECO:0000256" key="1">
    <source>
        <dbReference type="SAM" id="MobiDB-lite"/>
    </source>
</evidence>
<dbReference type="AlphaFoldDB" id="A0A0F9QPU0"/>
<comment type="caution">
    <text evidence="2">The sequence shown here is derived from an EMBL/GenBank/DDBJ whole genome shotgun (WGS) entry which is preliminary data.</text>
</comment>
<sequence length="465" mass="53569">MRVAIASHFGGFQSSYALHVGWHERARMLERFGVDFDFLVNKKCRENLYPHQVNILPNRPSSEPLSERAEFFANVYKDVLKDYDVIFTADMMYQRKGNFLACNAAQRSVAKDLKAWWCHWIHSGWTTRPEKYPWPESLRYTMPPRSFLVYLNSFELPQLAAMYGALPHQVHAVYNPKDIRSFYEMDPLAWRIIDELNIPQKRAVQIFPFCSTRMDAKGIDGVVRMMAAVKRAGLPVALVLANANSKKRIVEIEEKTKWIEAQGLTHGKDFLWTCFLNDHRPLPRKTIADLFKLSNLFTFTSYRETVGNVFQEAKISGCQLVLSSALPCLQEMGGPEAIYIETDHKTPGIRDNEPGDMQTVGYSPDADTYFDEIAEVLIPRLPDRSHQWYFSLDRIWHEQLHLLLERAYAASKGEDYMLVGNDTIKPSEVVTVLEPMEAYGMNRQWGTDHPKTDLPHDPESKDESP</sequence>
<reference evidence="2" key="1">
    <citation type="journal article" date="2015" name="Nature">
        <title>Complex archaea that bridge the gap between prokaryotes and eukaryotes.</title>
        <authorList>
            <person name="Spang A."/>
            <person name="Saw J.H."/>
            <person name="Jorgensen S.L."/>
            <person name="Zaremba-Niedzwiedzka K."/>
            <person name="Martijn J."/>
            <person name="Lind A.E."/>
            <person name="van Eijk R."/>
            <person name="Schleper C."/>
            <person name="Guy L."/>
            <person name="Ettema T.J."/>
        </authorList>
    </citation>
    <scope>NUCLEOTIDE SEQUENCE</scope>
</reference>
<dbReference type="Gene3D" id="3.40.50.2000">
    <property type="entry name" value="Glycogen Phosphorylase B"/>
    <property type="match status" value="2"/>
</dbReference>